<dbReference type="GO" id="GO:0016887">
    <property type="term" value="F:ATP hydrolysis activity"/>
    <property type="evidence" value="ECO:0007669"/>
    <property type="project" value="InterPro"/>
</dbReference>
<gene>
    <name evidence="5" type="ORF">DV711_08340</name>
</gene>
<reference evidence="5 6" key="1">
    <citation type="submission" date="2018-07" db="EMBL/GenBank/DDBJ databases">
        <title>Motiliproteus coralliicola sp. nov., a bacterium isolated from Coral.</title>
        <authorList>
            <person name="Wang G."/>
        </authorList>
    </citation>
    <scope>NUCLEOTIDE SEQUENCE [LARGE SCALE GENOMIC DNA]</scope>
    <source>
        <strain evidence="5 6">C34</strain>
    </source>
</reference>
<keyword evidence="2" id="KW-0547">Nucleotide-binding</keyword>
<dbReference type="Pfam" id="PF00005">
    <property type="entry name" value="ABC_tran"/>
    <property type="match status" value="1"/>
</dbReference>
<dbReference type="OrthoDB" id="9775490at2"/>
<sequence length="256" mass="28709">MVEISSVSAFREDLQVFDELSFCLAPQQRVAILGPNGSGKSSLLKLISREIYPVVRPNSYVRLYGSETVDLWDLRRKIGLVSHDLQVDYTPYSTGLEVVLSGFFGAIGAHTHLQPNPQQIALAREAIASLGVSKLEGRMYQRMSTGQQRRFLLARALIHQPELLIMDEPSAGLDIGAAYQLLETLRQLCQSERALLLATHHVEEIIPEIERVVLIMDGKILADGPKAEVLTSENLSRLYGLQLQLQQSRGWYRLSW</sequence>
<evidence type="ECO:0000259" key="4">
    <source>
        <dbReference type="PROSITE" id="PS50893"/>
    </source>
</evidence>
<keyword evidence="1" id="KW-0813">Transport</keyword>
<keyword evidence="3 5" id="KW-0067">ATP-binding</keyword>
<keyword evidence="6" id="KW-1185">Reference proteome</keyword>
<dbReference type="SMART" id="SM00382">
    <property type="entry name" value="AAA"/>
    <property type="match status" value="1"/>
</dbReference>
<evidence type="ECO:0000313" key="6">
    <source>
        <dbReference type="Proteomes" id="UP000253769"/>
    </source>
</evidence>
<dbReference type="SUPFAM" id="SSF52540">
    <property type="entry name" value="P-loop containing nucleoside triphosphate hydrolases"/>
    <property type="match status" value="1"/>
</dbReference>
<feature type="domain" description="ABC transporter" evidence="4">
    <location>
        <begin position="2"/>
        <end position="242"/>
    </location>
</feature>
<dbReference type="GO" id="GO:0043190">
    <property type="term" value="C:ATP-binding cassette (ABC) transporter complex"/>
    <property type="evidence" value="ECO:0007669"/>
    <property type="project" value="TreeGrafter"/>
</dbReference>
<dbReference type="GO" id="GO:0042626">
    <property type="term" value="F:ATPase-coupled transmembrane transporter activity"/>
    <property type="evidence" value="ECO:0007669"/>
    <property type="project" value="TreeGrafter"/>
</dbReference>
<dbReference type="InterPro" id="IPR050095">
    <property type="entry name" value="ECF_ABC_transporter_ATP-bd"/>
</dbReference>
<evidence type="ECO:0000256" key="1">
    <source>
        <dbReference type="ARBA" id="ARBA00022448"/>
    </source>
</evidence>
<accession>A0A369WU62</accession>
<name>A0A369WU62_9GAMM</name>
<evidence type="ECO:0000256" key="3">
    <source>
        <dbReference type="ARBA" id="ARBA00022840"/>
    </source>
</evidence>
<dbReference type="AlphaFoldDB" id="A0A369WU62"/>
<dbReference type="InterPro" id="IPR027417">
    <property type="entry name" value="P-loop_NTPase"/>
</dbReference>
<dbReference type="EMBL" id="QQOH01000002">
    <property type="protein sequence ID" value="RDE23045.1"/>
    <property type="molecule type" value="Genomic_DNA"/>
</dbReference>
<dbReference type="GO" id="GO:0005524">
    <property type="term" value="F:ATP binding"/>
    <property type="evidence" value="ECO:0007669"/>
    <property type="project" value="UniProtKB-KW"/>
</dbReference>
<evidence type="ECO:0000313" key="5">
    <source>
        <dbReference type="EMBL" id="RDE23045.1"/>
    </source>
</evidence>
<dbReference type="PROSITE" id="PS50893">
    <property type="entry name" value="ABC_TRANSPORTER_2"/>
    <property type="match status" value="1"/>
</dbReference>
<dbReference type="Gene3D" id="3.40.50.300">
    <property type="entry name" value="P-loop containing nucleotide triphosphate hydrolases"/>
    <property type="match status" value="1"/>
</dbReference>
<comment type="caution">
    <text evidence="5">The sequence shown here is derived from an EMBL/GenBank/DDBJ whole genome shotgun (WGS) entry which is preliminary data.</text>
</comment>
<proteinExistence type="predicted"/>
<dbReference type="Proteomes" id="UP000253769">
    <property type="component" value="Unassembled WGS sequence"/>
</dbReference>
<dbReference type="InterPro" id="IPR003593">
    <property type="entry name" value="AAA+_ATPase"/>
</dbReference>
<dbReference type="PANTHER" id="PTHR43553:SF3">
    <property type="entry name" value="ABC TRANSPORTER ATP-BINDING PROTEIN MODF"/>
    <property type="match status" value="1"/>
</dbReference>
<dbReference type="PANTHER" id="PTHR43553">
    <property type="entry name" value="HEAVY METAL TRANSPORTER"/>
    <property type="match status" value="1"/>
</dbReference>
<organism evidence="5 6">
    <name type="scientific">Motiliproteus coralliicola</name>
    <dbReference type="NCBI Taxonomy" id="2283196"/>
    <lineage>
        <taxon>Bacteria</taxon>
        <taxon>Pseudomonadati</taxon>
        <taxon>Pseudomonadota</taxon>
        <taxon>Gammaproteobacteria</taxon>
        <taxon>Oceanospirillales</taxon>
        <taxon>Oceanospirillaceae</taxon>
        <taxon>Motiliproteus</taxon>
    </lineage>
</organism>
<evidence type="ECO:0000256" key="2">
    <source>
        <dbReference type="ARBA" id="ARBA00022741"/>
    </source>
</evidence>
<protein>
    <submittedName>
        <fullName evidence="5">ATP-binding cassette domain-containing protein</fullName>
    </submittedName>
</protein>
<dbReference type="InterPro" id="IPR003439">
    <property type="entry name" value="ABC_transporter-like_ATP-bd"/>
</dbReference>